<reference evidence="11" key="2">
    <citation type="submission" date="2021-08" db="EMBL/GenBank/DDBJ databases">
        <authorList>
            <person name="Dalcin Martins P."/>
        </authorList>
    </citation>
    <scope>NUCLEOTIDE SEQUENCE</scope>
    <source>
        <strain evidence="11">MAG_39</strain>
    </source>
</reference>
<protein>
    <submittedName>
        <fullName evidence="11">MotA/TolQ/ExbB proton channel family protein</fullName>
    </submittedName>
</protein>
<feature type="domain" description="MotA/TolQ/ExbB proton channel" evidence="10">
    <location>
        <begin position="68"/>
        <end position="186"/>
    </location>
</feature>
<evidence type="ECO:0000256" key="6">
    <source>
        <dbReference type="ARBA" id="ARBA00022989"/>
    </source>
</evidence>
<keyword evidence="5 8" id="KW-0653">Protein transport</keyword>
<feature type="transmembrane region" description="Helical" evidence="9">
    <location>
        <begin position="149"/>
        <end position="170"/>
    </location>
</feature>
<sequence length="201" mass="21824">MIELFQKGGPLMYPLLLCSILALAFMLERAYHYLRSADRKELLPEILALLRKCDYEGAIRLCESVSGPVAAVLSEALKHRGRSIATMEEAISLKGSQELKKLNKNLHILELVGRIAPLLGLLGTVLGMVEAFRTISSLKGSVDPSLLAGGIWEALITTVAGLCVAIPALVAHHLFEDRVKTVAFNMKHSGAEVVALLGERK</sequence>
<evidence type="ECO:0000313" key="11">
    <source>
        <dbReference type="EMBL" id="MBZ0157131.1"/>
    </source>
</evidence>
<evidence type="ECO:0000256" key="2">
    <source>
        <dbReference type="ARBA" id="ARBA00022448"/>
    </source>
</evidence>
<dbReference type="InterPro" id="IPR002898">
    <property type="entry name" value="MotA_ExbB_proton_chnl"/>
</dbReference>
<keyword evidence="7 9" id="KW-0472">Membrane</keyword>
<dbReference type="GO" id="GO:0017038">
    <property type="term" value="P:protein import"/>
    <property type="evidence" value="ECO:0007669"/>
    <property type="project" value="TreeGrafter"/>
</dbReference>
<evidence type="ECO:0000256" key="9">
    <source>
        <dbReference type="SAM" id="Phobius"/>
    </source>
</evidence>
<keyword evidence="3" id="KW-1003">Cell membrane</keyword>
<dbReference type="Proteomes" id="UP000705867">
    <property type="component" value="Unassembled WGS sequence"/>
</dbReference>
<dbReference type="PANTHER" id="PTHR30625">
    <property type="entry name" value="PROTEIN TOLQ"/>
    <property type="match status" value="1"/>
</dbReference>
<evidence type="ECO:0000256" key="7">
    <source>
        <dbReference type="ARBA" id="ARBA00023136"/>
    </source>
</evidence>
<keyword evidence="6 9" id="KW-1133">Transmembrane helix</keyword>
<organism evidence="11 12">
    <name type="scientific">Candidatus Nitrobium versatile</name>
    <dbReference type="NCBI Taxonomy" id="2884831"/>
    <lineage>
        <taxon>Bacteria</taxon>
        <taxon>Pseudomonadati</taxon>
        <taxon>Nitrospirota</taxon>
        <taxon>Nitrospiria</taxon>
        <taxon>Nitrospirales</taxon>
        <taxon>Nitrospiraceae</taxon>
        <taxon>Candidatus Nitrobium</taxon>
    </lineage>
</organism>
<accession>A0A953JFY9</accession>
<evidence type="ECO:0000256" key="1">
    <source>
        <dbReference type="ARBA" id="ARBA00004651"/>
    </source>
</evidence>
<feature type="transmembrane region" description="Helical" evidence="9">
    <location>
        <begin position="111"/>
        <end position="129"/>
    </location>
</feature>
<dbReference type="InterPro" id="IPR050790">
    <property type="entry name" value="ExbB/TolQ_transport"/>
</dbReference>
<comment type="caution">
    <text evidence="11">The sequence shown here is derived from an EMBL/GenBank/DDBJ whole genome shotgun (WGS) entry which is preliminary data.</text>
</comment>
<dbReference type="AlphaFoldDB" id="A0A953JFY9"/>
<feature type="transmembrane region" description="Helical" evidence="9">
    <location>
        <begin position="12"/>
        <end position="31"/>
    </location>
</feature>
<keyword evidence="2 8" id="KW-0813">Transport</keyword>
<evidence type="ECO:0000259" key="10">
    <source>
        <dbReference type="Pfam" id="PF01618"/>
    </source>
</evidence>
<evidence type="ECO:0000256" key="3">
    <source>
        <dbReference type="ARBA" id="ARBA00022475"/>
    </source>
</evidence>
<comment type="similarity">
    <text evidence="8">Belongs to the exbB/tolQ family.</text>
</comment>
<evidence type="ECO:0000256" key="5">
    <source>
        <dbReference type="ARBA" id="ARBA00022927"/>
    </source>
</evidence>
<keyword evidence="4 9" id="KW-0812">Transmembrane</keyword>
<dbReference type="PANTHER" id="PTHR30625:SF15">
    <property type="entry name" value="BIOPOLYMER TRANSPORT PROTEIN EXBB"/>
    <property type="match status" value="1"/>
</dbReference>
<comment type="subcellular location">
    <subcellularLocation>
        <location evidence="1">Cell membrane</location>
        <topology evidence="1">Multi-pass membrane protein</topology>
    </subcellularLocation>
    <subcellularLocation>
        <location evidence="8">Membrane</location>
        <topology evidence="8">Multi-pass membrane protein</topology>
    </subcellularLocation>
</comment>
<evidence type="ECO:0000313" key="12">
    <source>
        <dbReference type="Proteomes" id="UP000705867"/>
    </source>
</evidence>
<dbReference type="GO" id="GO:0005886">
    <property type="term" value="C:plasma membrane"/>
    <property type="evidence" value="ECO:0007669"/>
    <property type="project" value="UniProtKB-SubCell"/>
</dbReference>
<evidence type="ECO:0000256" key="8">
    <source>
        <dbReference type="RuleBase" id="RU004057"/>
    </source>
</evidence>
<gene>
    <name evidence="11" type="ORF">K8I29_13075</name>
</gene>
<name>A0A953JFY9_9BACT</name>
<reference evidence="11" key="1">
    <citation type="journal article" date="2021" name="bioRxiv">
        <title>Unraveling nitrogen, sulfur and carbon metabolic pathways and microbial community transcriptional responses to substrate deprivation and toxicity stresses in a bioreactor mimicking anoxic brackish coastal sediment conditions.</title>
        <authorList>
            <person name="Martins P.D."/>
            <person name="Echeveste M.J."/>
            <person name="Arshad A."/>
            <person name="Kurth J."/>
            <person name="Ouboter H."/>
            <person name="Jetten M.S.M."/>
            <person name="Welte C.U."/>
        </authorList>
    </citation>
    <scope>NUCLEOTIDE SEQUENCE</scope>
    <source>
        <strain evidence="11">MAG_39</strain>
    </source>
</reference>
<dbReference type="EMBL" id="JAIOIV010000105">
    <property type="protein sequence ID" value="MBZ0157131.1"/>
    <property type="molecule type" value="Genomic_DNA"/>
</dbReference>
<proteinExistence type="inferred from homology"/>
<evidence type="ECO:0000256" key="4">
    <source>
        <dbReference type="ARBA" id="ARBA00022692"/>
    </source>
</evidence>
<dbReference type="Pfam" id="PF01618">
    <property type="entry name" value="MotA_ExbB"/>
    <property type="match status" value="1"/>
</dbReference>